<dbReference type="EMBL" id="GDHF01024352">
    <property type="protein sequence ID" value="JAI27962.1"/>
    <property type="molecule type" value="Transcribed_RNA"/>
</dbReference>
<accession>A0A0K8UMQ4</accession>
<protein>
    <submittedName>
        <fullName evidence="2">Uncharacterized protein</fullName>
    </submittedName>
</protein>
<proteinExistence type="predicted"/>
<dbReference type="Pfam" id="PF07248">
    <property type="entry name" value="DUF1431"/>
    <property type="match status" value="1"/>
</dbReference>
<dbReference type="PANTHER" id="PTHR20977:SF0">
    <property type="entry name" value="AT13385P-RELATED"/>
    <property type="match status" value="1"/>
</dbReference>
<reference evidence="2" key="1">
    <citation type="submission" date="2015-06" db="EMBL/GenBank/DDBJ databases">
        <authorList>
            <person name="Hoefler B.C."/>
            <person name="Straight P.D."/>
        </authorList>
    </citation>
    <scope>NUCLEOTIDE SEQUENCE</scope>
</reference>
<gene>
    <name evidence="2" type="ORF">c0_g1_i1</name>
</gene>
<dbReference type="OrthoDB" id="7812215at2759"/>
<dbReference type="InterPro" id="IPR006611">
    <property type="entry name" value="DUF1431_DROsp"/>
</dbReference>
<dbReference type="PANTHER" id="PTHR20977">
    <property type="entry name" value="AT13385P-RELATED"/>
    <property type="match status" value="1"/>
</dbReference>
<evidence type="ECO:0000313" key="2">
    <source>
        <dbReference type="EMBL" id="JAI27962.1"/>
    </source>
</evidence>
<feature type="chain" id="PRO_5005521200" evidence="1">
    <location>
        <begin position="22"/>
        <end position="229"/>
    </location>
</feature>
<keyword evidence="1" id="KW-0732">Signal</keyword>
<evidence type="ECO:0000256" key="1">
    <source>
        <dbReference type="SAM" id="SignalP"/>
    </source>
</evidence>
<dbReference type="AlphaFoldDB" id="A0A0K8UMQ4"/>
<sequence length="229" mass="26545">MLSLKSLALALTSSKMSLICAQRLTSSDAPELVLGCIPPPPKKSDKHPARDGCKFIEPRCAEEKMQHVTCKKREFPPHFNFDECCPPCRDVLPRFDDLYYQPSDKEKRKYQQTWSECPRLFIVPRKICCYEHFDVPKMEKREFKRDEDQFNNYHVKTCRNNSQSRCAKITWPGCRIGRWPPKCFVIKHSSGCLKICTPYPSYSECKRPKPKSLPPVECACLRAGPCIHN</sequence>
<organism evidence="2">
    <name type="scientific">Bactrocera latifrons</name>
    <name type="common">Malaysian fruit fly</name>
    <name type="synonym">Chaetodacus latifrons</name>
    <dbReference type="NCBI Taxonomy" id="174628"/>
    <lineage>
        <taxon>Eukaryota</taxon>
        <taxon>Metazoa</taxon>
        <taxon>Ecdysozoa</taxon>
        <taxon>Arthropoda</taxon>
        <taxon>Hexapoda</taxon>
        <taxon>Insecta</taxon>
        <taxon>Pterygota</taxon>
        <taxon>Neoptera</taxon>
        <taxon>Endopterygota</taxon>
        <taxon>Diptera</taxon>
        <taxon>Brachycera</taxon>
        <taxon>Muscomorpha</taxon>
        <taxon>Tephritoidea</taxon>
        <taxon>Tephritidae</taxon>
        <taxon>Bactrocera</taxon>
        <taxon>Bactrocera</taxon>
    </lineage>
</organism>
<dbReference type="SMART" id="SM00689">
    <property type="entry name" value="DM6"/>
    <property type="match status" value="1"/>
</dbReference>
<name>A0A0K8UMQ4_BACLA</name>
<feature type="signal peptide" evidence="1">
    <location>
        <begin position="1"/>
        <end position="21"/>
    </location>
</feature>